<evidence type="ECO:0000256" key="9">
    <source>
        <dbReference type="RuleBase" id="RU003945"/>
    </source>
</evidence>
<evidence type="ECO:0000256" key="10">
    <source>
        <dbReference type="SAM" id="Phobius"/>
    </source>
</evidence>
<evidence type="ECO:0000256" key="2">
    <source>
        <dbReference type="ARBA" id="ARBA00022448"/>
    </source>
</evidence>
<evidence type="ECO:0000256" key="8">
    <source>
        <dbReference type="ARBA" id="ARBA00023186"/>
    </source>
</evidence>
<dbReference type="GO" id="GO:0005886">
    <property type="term" value="C:plasma membrane"/>
    <property type="evidence" value="ECO:0007669"/>
    <property type="project" value="UniProtKB-SubCell"/>
</dbReference>
<comment type="caution">
    <text evidence="12">The sequence shown here is derived from an EMBL/GenBank/DDBJ whole genome shotgun (WGS) entry which is preliminary data.</text>
</comment>
<organism evidence="12 13">
    <name type="scientific">Candidatus Portnoybacteria bacterium RIFCSPHIGHO2_01_FULL_40_12b</name>
    <dbReference type="NCBI Taxonomy" id="1801994"/>
    <lineage>
        <taxon>Bacteria</taxon>
        <taxon>Candidatus Portnoyibacteriota</taxon>
    </lineage>
</organism>
<dbReference type="GO" id="GO:0015031">
    <property type="term" value="P:protein transport"/>
    <property type="evidence" value="ECO:0007669"/>
    <property type="project" value="UniProtKB-KW"/>
</dbReference>
<keyword evidence="8" id="KW-0143">Chaperone</keyword>
<dbReference type="InterPro" id="IPR028055">
    <property type="entry name" value="YidC/Oxa/ALB_C"/>
</dbReference>
<feature type="transmembrane region" description="Helical" evidence="10">
    <location>
        <begin position="99"/>
        <end position="117"/>
    </location>
</feature>
<keyword evidence="4 9" id="KW-0812">Transmembrane</keyword>
<dbReference type="GO" id="GO:0032977">
    <property type="term" value="F:membrane insertase activity"/>
    <property type="evidence" value="ECO:0007669"/>
    <property type="project" value="InterPro"/>
</dbReference>
<dbReference type="GO" id="GO:0051205">
    <property type="term" value="P:protein insertion into membrane"/>
    <property type="evidence" value="ECO:0007669"/>
    <property type="project" value="TreeGrafter"/>
</dbReference>
<evidence type="ECO:0000256" key="5">
    <source>
        <dbReference type="ARBA" id="ARBA00022927"/>
    </source>
</evidence>
<dbReference type="PANTHER" id="PTHR12428">
    <property type="entry name" value="OXA1"/>
    <property type="match status" value="1"/>
</dbReference>
<keyword evidence="6 10" id="KW-1133">Transmembrane helix</keyword>
<keyword evidence="3" id="KW-1003">Cell membrane</keyword>
<evidence type="ECO:0000313" key="12">
    <source>
        <dbReference type="EMBL" id="OGZ36015.1"/>
    </source>
</evidence>
<keyword evidence="2" id="KW-0813">Transport</keyword>
<reference evidence="12 13" key="1">
    <citation type="journal article" date="2016" name="Nat. Commun.">
        <title>Thousands of microbial genomes shed light on interconnected biogeochemical processes in an aquifer system.</title>
        <authorList>
            <person name="Anantharaman K."/>
            <person name="Brown C.T."/>
            <person name="Hug L.A."/>
            <person name="Sharon I."/>
            <person name="Castelle C.J."/>
            <person name="Probst A.J."/>
            <person name="Thomas B.C."/>
            <person name="Singh A."/>
            <person name="Wilkins M.J."/>
            <person name="Karaoz U."/>
            <person name="Brodie E.L."/>
            <person name="Williams K.H."/>
            <person name="Hubbard S.S."/>
            <person name="Banfield J.F."/>
        </authorList>
    </citation>
    <scope>NUCLEOTIDE SEQUENCE [LARGE SCALE GENOMIC DNA]</scope>
</reference>
<evidence type="ECO:0000256" key="7">
    <source>
        <dbReference type="ARBA" id="ARBA00023136"/>
    </source>
</evidence>
<proteinExistence type="inferred from homology"/>
<dbReference type="InterPro" id="IPR047196">
    <property type="entry name" value="YidC_ALB_C"/>
</dbReference>
<evidence type="ECO:0000313" key="13">
    <source>
        <dbReference type="Proteomes" id="UP000176974"/>
    </source>
</evidence>
<comment type="subcellular location">
    <subcellularLocation>
        <location evidence="1">Cell membrane</location>
        <topology evidence="1">Multi-pass membrane protein</topology>
    </subcellularLocation>
    <subcellularLocation>
        <location evidence="9">Membrane</location>
        <topology evidence="9">Multi-pass membrane protein</topology>
    </subcellularLocation>
</comment>
<sequence length="240" mass="27360">MDLVTQIFNEVLYKPLFNALILLYDIIPGHDLGIAIIVLTVIIRFLLYPLSQKAIKSQKSLTELQPKIKEIQKKYKDKAEQAKATMDLYRQYKINPMSGCLPILIQLPILIALYRVFYTGLDPERLNGLYGFVVRPEVLNPMFLGAINLSERNIPLALLAGFLMFVQSKMMMSKSSPLKTQGTKIGKTDFSSMMSHQMTYLMPIVTVFISWTLPAGLPLYWAVITLFGIIQQYFTKTIKL</sequence>
<evidence type="ECO:0000256" key="3">
    <source>
        <dbReference type="ARBA" id="ARBA00022475"/>
    </source>
</evidence>
<dbReference type="CDD" id="cd20070">
    <property type="entry name" value="5TM_YidC_Alb3"/>
    <property type="match status" value="1"/>
</dbReference>
<feature type="domain" description="Membrane insertase YidC/Oxa/ALB C-terminal" evidence="11">
    <location>
        <begin position="33"/>
        <end position="236"/>
    </location>
</feature>
<comment type="similarity">
    <text evidence="9">Belongs to the OXA1/ALB3/YidC family.</text>
</comment>
<protein>
    <recommendedName>
        <fullName evidence="11">Membrane insertase YidC/Oxa/ALB C-terminal domain-containing protein</fullName>
    </recommendedName>
</protein>
<keyword evidence="7 10" id="KW-0472">Membrane</keyword>
<dbReference type="Pfam" id="PF02096">
    <property type="entry name" value="60KD_IMP"/>
    <property type="match status" value="1"/>
</dbReference>
<evidence type="ECO:0000256" key="6">
    <source>
        <dbReference type="ARBA" id="ARBA00022989"/>
    </source>
</evidence>
<dbReference type="AlphaFoldDB" id="A0A1G2FD55"/>
<accession>A0A1G2FD55</accession>
<dbReference type="InterPro" id="IPR001708">
    <property type="entry name" value="YidC/ALB3/OXA1/COX18"/>
</dbReference>
<name>A0A1G2FD55_9BACT</name>
<dbReference type="EMBL" id="MHMY01000002">
    <property type="protein sequence ID" value="OGZ36015.1"/>
    <property type="molecule type" value="Genomic_DNA"/>
</dbReference>
<feature type="transmembrane region" description="Helical" evidence="10">
    <location>
        <begin position="219"/>
        <end position="235"/>
    </location>
</feature>
<dbReference type="Proteomes" id="UP000176974">
    <property type="component" value="Unassembled WGS sequence"/>
</dbReference>
<keyword evidence="5" id="KW-0653">Protein transport</keyword>
<dbReference type="NCBIfam" id="TIGR03592">
    <property type="entry name" value="yidC_oxa1_cterm"/>
    <property type="match status" value="1"/>
</dbReference>
<feature type="transmembrane region" description="Helical" evidence="10">
    <location>
        <begin position="32"/>
        <end position="50"/>
    </location>
</feature>
<evidence type="ECO:0000256" key="1">
    <source>
        <dbReference type="ARBA" id="ARBA00004651"/>
    </source>
</evidence>
<evidence type="ECO:0000259" key="11">
    <source>
        <dbReference type="Pfam" id="PF02096"/>
    </source>
</evidence>
<evidence type="ECO:0000256" key="4">
    <source>
        <dbReference type="ARBA" id="ARBA00022692"/>
    </source>
</evidence>
<gene>
    <name evidence="12" type="ORF">A2815_00115</name>
</gene>
<dbReference type="PANTHER" id="PTHR12428:SF65">
    <property type="entry name" value="CYTOCHROME C OXIDASE ASSEMBLY PROTEIN COX18, MITOCHONDRIAL"/>
    <property type="match status" value="1"/>
</dbReference>